<keyword evidence="3" id="KW-1003">Cell membrane</keyword>
<keyword evidence="3" id="KW-0472">Membrane</keyword>
<dbReference type="InterPro" id="IPR003439">
    <property type="entry name" value="ABC_transporter-like_ATP-bd"/>
</dbReference>
<reference evidence="8 9" key="1">
    <citation type="journal article" date="2010" name="Int. J. Syst. Evol. Microbiol.">
        <title>Reclassification of Herbaspirillum putei as a later heterotypic synonym of Herbaspirillum huttiense, with the description of H. huttiense subsp. huttiense subsp. nov. and H. huttiense subsp. putei subsp. nov., comb. nov., and description of Herbaspirillum aquaticum sp. nov.</title>
        <authorList>
            <person name="Dobritsa A.P."/>
            <person name="Reddy M.C."/>
            <person name="Samadpour M."/>
        </authorList>
    </citation>
    <scope>NUCLEOTIDE SEQUENCE [LARGE SCALE GENOMIC DNA]</scope>
    <source>
        <strain evidence="8 9">IEH 4430</strain>
    </source>
</reference>
<keyword evidence="4" id="KW-0547">Nucleotide-binding</keyword>
<keyword evidence="9" id="KW-1185">Reference proteome</keyword>
<comment type="similarity">
    <text evidence="1">Belongs to the ABC transporter superfamily.</text>
</comment>
<proteinExistence type="inferred from homology"/>
<evidence type="ECO:0000256" key="1">
    <source>
        <dbReference type="ARBA" id="ARBA00005417"/>
    </source>
</evidence>
<evidence type="ECO:0000256" key="3">
    <source>
        <dbReference type="ARBA" id="ARBA00022475"/>
    </source>
</evidence>
<dbReference type="PANTHER" id="PTHR43820:SF2">
    <property type="entry name" value="ABC TRANSPORTER ATP-BINDING PROTEIN"/>
    <property type="match status" value="1"/>
</dbReference>
<feature type="domain" description="ABC transporter" evidence="7">
    <location>
        <begin position="8"/>
        <end position="238"/>
    </location>
</feature>
<dbReference type="PROSITE" id="PS00211">
    <property type="entry name" value="ABC_TRANSPORTER_1"/>
    <property type="match status" value="1"/>
</dbReference>
<dbReference type="CDD" id="cd03224">
    <property type="entry name" value="ABC_TM1139_LivF_branched"/>
    <property type="match status" value="1"/>
</dbReference>
<dbReference type="GO" id="GO:0015658">
    <property type="term" value="F:branched-chain amino acid transmembrane transporter activity"/>
    <property type="evidence" value="ECO:0007669"/>
    <property type="project" value="TreeGrafter"/>
</dbReference>
<protein>
    <submittedName>
        <fullName evidence="8">ABC transporter ATP-binding protein</fullName>
    </submittedName>
</protein>
<evidence type="ECO:0000256" key="5">
    <source>
        <dbReference type="ARBA" id="ARBA00022840"/>
    </source>
</evidence>
<gene>
    <name evidence="8" type="ORF">CEJ45_04045</name>
</gene>
<keyword evidence="5 8" id="KW-0067">ATP-binding</keyword>
<evidence type="ECO:0000256" key="4">
    <source>
        <dbReference type="ARBA" id="ARBA00022741"/>
    </source>
</evidence>
<accession>A0A225SZG4</accession>
<keyword evidence="6" id="KW-0029">Amino-acid transport</keyword>
<dbReference type="InterPro" id="IPR017871">
    <property type="entry name" value="ABC_transporter-like_CS"/>
</dbReference>
<sequence>MDKSPALLRVHDLQAWYGQSHVLHGVSLEVGRGEIVSVLGRNGAGRSTLLKALMGQVRSTGDIDFEGRPLAGLPTYTIAQRGIGYVPESRDVFPALTVQQNLLLGRKRGPAAAEGWREDEVLALFPALERRYKVAAGALSGGEQQMLALGRSLMGNPVLLLIDEPTEGLSPQMVEQVAHCLELLRQRQVAVLLIEQKQALALEMSQRVYVMGRGEMVFEGAPVQLAAAPALQQEWLAL</sequence>
<dbReference type="InterPro" id="IPR052156">
    <property type="entry name" value="BCAA_Transport_ATP-bd_LivF"/>
</dbReference>
<dbReference type="AlphaFoldDB" id="A0A225SZG4"/>
<dbReference type="Proteomes" id="UP000214747">
    <property type="component" value="Unassembled WGS sequence"/>
</dbReference>
<dbReference type="InterPro" id="IPR027417">
    <property type="entry name" value="P-loop_NTPase"/>
</dbReference>
<dbReference type="EMBL" id="NJGV01000002">
    <property type="protein sequence ID" value="OWY36385.1"/>
    <property type="molecule type" value="Genomic_DNA"/>
</dbReference>
<dbReference type="GO" id="GO:0016887">
    <property type="term" value="F:ATP hydrolysis activity"/>
    <property type="evidence" value="ECO:0007669"/>
    <property type="project" value="InterPro"/>
</dbReference>
<dbReference type="Gene3D" id="3.40.50.300">
    <property type="entry name" value="P-loop containing nucleotide triphosphate hydrolases"/>
    <property type="match status" value="1"/>
</dbReference>
<dbReference type="Pfam" id="PF00005">
    <property type="entry name" value="ABC_tran"/>
    <property type="match status" value="1"/>
</dbReference>
<organism evidence="8 9">
    <name type="scientific">Herbaspirillum aquaticum</name>
    <dbReference type="NCBI Taxonomy" id="568783"/>
    <lineage>
        <taxon>Bacteria</taxon>
        <taxon>Pseudomonadati</taxon>
        <taxon>Pseudomonadota</taxon>
        <taxon>Betaproteobacteria</taxon>
        <taxon>Burkholderiales</taxon>
        <taxon>Oxalobacteraceae</taxon>
        <taxon>Herbaspirillum</taxon>
    </lineage>
</organism>
<evidence type="ECO:0000313" key="9">
    <source>
        <dbReference type="Proteomes" id="UP000214747"/>
    </source>
</evidence>
<dbReference type="SUPFAM" id="SSF52540">
    <property type="entry name" value="P-loop containing nucleoside triphosphate hydrolases"/>
    <property type="match status" value="1"/>
</dbReference>
<evidence type="ECO:0000256" key="6">
    <source>
        <dbReference type="ARBA" id="ARBA00022970"/>
    </source>
</evidence>
<evidence type="ECO:0000313" key="8">
    <source>
        <dbReference type="EMBL" id="OWY36385.1"/>
    </source>
</evidence>
<dbReference type="GO" id="GO:0015807">
    <property type="term" value="P:L-amino acid transport"/>
    <property type="evidence" value="ECO:0007669"/>
    <property type="project" value="TreeGrafter"/>
</dbReference>
<dbReference type="RefSeq" id="WP_088753918.1">
    <property type="nucleotide sequence ID" value="NZ_NJGV01000002.1"/>
</dbReference>
<evidence type="ECO:0000259" key="7">
    <source>
        <dbReference type="PROSITE" id="PS50893"/>
    </source>
</evidence>
<dbReference type="PROSITE" id="PS50893">
    <property type="entry name" value="ABC_TRANSPORTER_2"/>
    <property type="match status" value="1"/>
</dbReference>
<name>A0A225SZG4_9BURK</name>
<evidence type="ECO:0000256" key="2">
    <source>
        <dbReference type="ARBA" id="ARBA00022448"/>
    </source>
</evidence>
<dbReference type="GO" id="GO:0005524">
    <property type="term" value="F:ATP binding"/>
    <property type="evidence" value="ECO:0007669"/>
    <property type="project" value="UniProtKB-KW"/>
</dbReference>
<keyword evidence="2" id="KW-0813">Transport</keyword>
<dbReference type="SMART" id="SM00382">
    <property type="entry name" value="AAA"/>
    <property type="match status" value="1"/>
</dbReference>
<dbReference type="PANTHER" id="PTHR43820">
    <property type="entry name" value="HIGH-AFFINITY BRANCHED-CHAIN AMINO ACID TRANSPORT ATP-BINDING PROTEIN LIVF"/>
    <property type="match status" value="1"/>
</dbReference>
<comment type="caution">
    <text evidence="8">The sequence shown here is derived from an EMBL/GenBank/DDBJ whole genome shotgun (WGS) entry which is preliminary data.</text>
</comment>
<dbReference type="InterPro" id="IPR003593">
    <property type="entry name" value="AAA+_ATPase"/>
</dbReference>